<dbReference type="PANTHER" id="PTHR34584:SF1">
    <property type="entry name" value="NA(+)_H(+) ANTIPORTER SUBUNIT E1"/>
    <property type="match status" value="1"/>
</dbReference>
<evidence type="ECO:0000256" key="3">
    <source>
        <dbReference type="ARBA" id="ARBA00022475"/>
    </source>
</evidence>
<dbReference type="PANTHER" id="PTHR34584">
    <property type="entry name" value="NA(+)/H(+) ANTIPORTER SUBUNIT E1"/>
    <property type="match status" value="1"/>
</dbReference>
<comment type="caution">
    <text evidence="7">The sequence shown here is derived from an EMBL/GenBank/DDBJ whole genome shotgun (WGS) entry which is preliminary data.</text>
</comment>
<evidence type="ECO:0000313" key="7">
    <source>
        <dbReference type="EMBL" id="TWD15736.1"/>
    </source>
</evidence>
<keyword evidence="4" id="KW-0812">Transmembrane</keyword>
<evidence type="ECO:0000313" key="8">
    <source>
        <dbReference type="Proteomes" id="UP000315628"/>
    </source>
</evidence>
<evidence type="ECO:0000256" key="2">
    <source>
        <dbReference type="ARBA" id="ARBA00006228"/>
    </source>
</evidence>
<keyword evidence="3" id="KW-1003">Cell membrane</keyword>
<proteinExistence type="inferred from homology"/>
<comment type="subcellular location">
    <subcellularLocation>
        <location evidence="1">Cell membrane</location>
        <topology evidence="1">Multi-pass membrane protein</topology>
    </subcellularLocation>
</comment>
<sequence length="119" mass="12573">MKALYAVRYALYVLLELLKGAFVLGRDIVTPGLAVSPAVVELPLRCHSDLEISVLASSITITPGTLVCGTAAAEGDSPTTLFVHCLYARDVDAVVADLREMEARLLLATRGATAKGEQS</sequence>
<keyword evidence="6" id="KW-0472">Membrane</keyword>
<organism evidence="7 8">
    <name type="scientific">Marihabitans asiaticum</name>
    <dbReference type="NCBI Taxonomy" id="415218"/>
    <lineage>
        <taxon>Bacteria</taxon>
        <taxon>Bacillati</taxon>
        <taxon>Actinomycetota</taxon>
        <taxon>Actinomycetes</taxon>
        <taxon>Micrococcales</taxon>
        <taxon>Intrasporangiaceae</taxon>
        <taxon>Marihabitans</taxon>
    </lineage>
</organism>
<keyword evidence="5" id="KW-1133">Transmembrane helix</keyword>
<dbReference type="OrthoDB" id="3837866at2"/>
<comment type="similarity">
    <text evidence="2">Belongs to the CPA3 antiporters (TC 2.A.63) subunit E family.</text>
</comment>
<reference evidence="7 8" key="1">
    <citation type="submission" date="2019-06" db="EMBL/GenBank/DDBJ databases">
        <title>Sequencing the genomes of 1000 actinobacteria strains.</title>
        <authorList>
            <person name="Klenk H.-P."/>
        </authorList>
    </citation>
    <scope>NUCLEOTIDE SEQUENCE [LARGE SCALE GENOMIC DNA]</scope>
    <source>
        <strain evidence="7 8">DSM 18935</strain>
    </source>
</reference>
<dbReference type="Proteomes" id="UP000315628">
    <property type="component" value="Unassembled WGS sequence"/>
</dbReference>
<protein>
    <submittedName>
        <fullName evidence="7">Multicomponent Na+:H+ antiporter subunit E</fullName>
    </submittedName>
</protein>
<evidence type="ECO:0000256" key="5">
    <source>
        <dbReference type="ARBA" id="ARBA00022989"/>
    </source>
</evidence>
<dbReference type="GO" id="GO:0005886">
    <property type="term" value="C:plasma membrane"/>
    <property type="evidence" value="ECO:0007669"/>
    <property type="project" value="UniProtKB-SubCell"/>
</dbReference>
<gene>
    <name evidence="7" type="ORF">FB557_1260</name>
</gene>
<dbReference type="AlphaFoldDB" id="A0A560WDQ8"/>
<evidence type="ECO:0000256" key="4">
    <source>
        <dbReference type="ARBA" id="ARBA00022692"/>
    </source>
</evidence>
<dbReference type="EMBL" id="VIUW01000002">
    <property type="protein sequence ID" value="TWD15736.1"/>
    <property type="molecule type" value="Genomic_DNA"/>
</dbReference>
<dbReference type="Pfam" id="PF01899">
    <property type="entry name" value="MNHE"/>
    <property type="match status" value="1"/>
</dbReference>
<evidence type="ECO:0000256" key="1">
    <source>
        <dbReference type="ARBA" id="ARBA00004651"/>
    </source>
</evidence>
<keyword evidence="8" id="KW-1185">Reference proteome</keyword>
<accession>A0A560WDQ8</accession>
<dbReference type="GO" id="GO:0008324">
    <property type="term" value="F:monoatomic cation transmembrane transporter activity"/>
    <property type="evidence" value="ECO:0007669"/>
    <property type="project" value="InterPro"/>
</dbReference>
<evidence type="ECO:0000256" key="6">
    <source>
        <dbReference type="ARBA" id="ARBA00023136"/>
    </source>
</evidence>
<name>A0A560WDQ8_9MICO</name>
<dbReference type="RefSeq" id="WP_144856689.1">
    <property type="nucleotide sequence ID" value="NZ_BAAAYT010000001.1"/>
</dbReference>
<dbReference type="InterPro" id="IPR002758">
    <property type="entry name" value="Cation_antiport_E"/>
</dbReference>